<comment type="function">
    <text evidence="6">ppGpp hydrolyzing enzyme involved in starvation response.</text>
</comment>
<evidence type="ECO:0000256" key="1">
    <source>
        <dbReference type="ARBA" id="ARBA00001936"/>
    </source>
</evidence>
<dbReference type="SUPFAM" id="SSF109604">
    <property type="entry name" value="HD-domain/PDEase-like"/>
    <property type="match status" value="1"/>
</dbReference>
<evidence type="ECO:0000256" key="9">
    <source>
        <dbReference type="ARBA" id="ARBA00041464"/>
    </source>
</evidence>
<comment type="catalytic activity">
    <reaction evidence="11">
        <text>guanosine 3',5'-bis(diphosphate) + H2O = GDP + diphosphate + H(+)</text>
        <dbReference type="Rhea" id="RHEA:14253"/>
        <dbReference type="ChEBI" id="CHEBI:15377"/>
        <dbReference type="ChEBI" id="CHEBI:15378"/>
        <dbReference type="ChEBI" id="CHEBI:33019"/>
        <dbReference type="ChEBI" id="CHEBI:58189"/>
        <dbReference type="ChEBI" id="CHEBI:77828"/>
        <dbReference type="EC" id="3.1.7.2"/>
    </reaction>
</comment>
<dbReference type="Proteomes" id="UP001150569">
    <property type="component" value="Unassembled WGS sequence"/>
</dbReference>
<comment type="similarity">
    <text evidence="7">Belongs to the MESH1 family.</text>
</comment>
<feature type="region of interest" description="Disordered" evidence="12">
    <location>
        <begin position="1"/>
        <end position="25"/>
    </location>
</feature>
<comment type="cofactor">
    <cofactor evidence="1">
        <name>Mn(2+)</name>
        <dbReference type="ChEBI" id="CHEBI:29035"/>
    </cofactor>
</comment>
<dbReference type="PANTHER" id="PTHR46246:SF1">
    <property type="entry name" value="GUANOSINE-3',5'-BIS(DIPHOSPHATE) 3'-PYROPHOSPHOHYDROLASE MESH1"/>
    <property type="match status" value="1"/>
</dbReference>
<dbReference type="OrthoDB" id="430679at2759"/>
<dbReference type="PANTHER" id="PTHR46246">
    <property type="entry name" value="GUANOSINE-3',5'-BIS(DIPHOSPHATE) 3'-PYROPHOSPHOHYDROLASE MESH1"/>
    <property type="match status" value="1"/>
</dbReference>
<evidence type="ECO:0000256" key="7">
    <source>
        <dbReference type="ARBA" id="ARBA00038354"/>
    </source>
</evidence>
<evidence type="ECO:0000256" key="12">
    <source>
        <dbReference type="SAM" id="MobiDB-lite"/>
    </source>
</evidence>
<evidence type="ECO:0000313" key="15">
    <source>
        <dbReference type="Proteomes" id="UP001150569"/>
    </source>
</evidence>
<evidence type="ECO:0000256" key="6">
    <source>
        <dbReference type="ARBA" id="ARBA00037781"/>
    </source>
</evidence>
<evidence type="ECO:0000256" key="2">
    <source>
        <dbReference type="ARBA" id="ARBA00022723"/>
    </source>
</evidence>
<dbReference type="CDD" id="cd00077">
    <property type="entry name" value="HDc"/>
    <property type="match status" value="1"/>
</dbReference>
<dbReference type="InterPro" id="IPR052194">
    <property type="entry name" value="MESH1"/>
</dbReference>
<evidence type="ECO:0000313" key="14">
    <source>
        <dbReference type="EMBL" id="KAJ1915150.1"/>
    </source>
</evidence>
<keyword evidence="3" id="KW-0378">Hydrolase</keyword>
<accession>A0A9W7ZY76</accession>
<reference evidence="14" key="1">
    <citation type="submission" date="2022-07" db="EMBL/GenBank/DDBJ databases">
        <title>Phylogenomic reconstructions and comparative analyses of Kickxellomycotina fungi.</title>
        <authorList>
            <person name="Reynolds N.K."/>
            <person name="Stajich J.E."/>
            <person name="Barry K."/>
            <person name="Grigoriev I.V."/>
            <person name="Crous P."/>
            <person name="Smith M.E."/>
        </authorList>
    </citation>
    <scope>NUCLEOTIDE SEQUENCE</scope>
    <source>
        <strain evidence="14">RSA 861</strain>
    </source>
</reference>
<proteinExistence type="inferred from homology"/>
<dbReference type="InterPro" id="IPR003607">
    <property type="entry name" value="HD/PDEase_dom"/>
</dbReference>
<dbReference type="GO" id="GO:0046872">
    <property type="term" value="F:metal ion binding"/>
    <property type="evidence" value="ECO:0007669"/>
    <property type="project" value="UniProtKB-KW"/>
</dbReference>
<protein>
    <recommendedName>
        <fullName evidence="8">Guanosine-3',5'-bis(diphosphate) 3'-pyrophosphohydrolase MESH1</fullName>
        <ecNumber evidence="5">3.1.7.2</ecNumber>
    </recommendedName>
    <alternativeName>
        <fullName evidence="9">Metazoan SpoT homolog 1</fullName>
    </alternativeName>
    <alternativeName>
        <fullName evidence="10">Penta-phosphate guanosine-3'-pyrophosphohydrolase</fullName>
    </alternativeName>
</protein>
<feature type="domain" description="HD/PDEase" evidence="13">
    <location>
        <begin position="68"/>
        <end position="175"/>
    </location>
</feature>
<evidence type="ECO:0000256" key="10">
    <source>
        <dbReference type="ARBA" id="ARBA00041770"/>
    </source>
</evidence>
<keyword evidence="4" id="KW-0464">Manganese</keyword>
<gene>
    <name evidence="14" type="ORF">IWQ60_008550</name>
</gene>
<evidence type="ECO:0000256" key="11">
    <source>
        <dbReference type="ARBA" id="ARBA00047968"/>
    </source>
</evidence>
<dbReference type="EMBL" id="JANBPT010000646">
    <property type="protein sequence ID" value="KAJ1915150.1"/>
    <property type="molecule type" value="Genomic_DNA"/>
</dbReference>
<dbReference type="FunFam" id="1.10.3210.10:FF:000012">
    <property type="entry name" value="HD domain containing 3"/>
    <property type="match status" value="1"/>
</dbReference>
<sequence length="228" mass="24503">MAPPTLTVPATTTASAPTAAPGLGSGSSSCPRTSFLAAALPADTLQALFQALVFASEKHSTQRRKDPEQTPYINHPIGVASFLVEAGVTDAVTLQAALLHDTIEDTDTSAAEIQDHFGEAVCRVVLECTDDMSLPADERKRRQVLAAVTASSQAKLVKLADKLHNLQDLRRAVPVGWTADRVQAYYAWAKRVTDGCTGTSAVLEGRLQDLFDHGTFTWHGREYKCLVV</sequence>
<dbReference type="GO" id="GO:0008893">
    <property type="term" value="F:guanosine-3',5'-bis(diphosphate) 3'-diphosphatase activity"/>
    <property type="evidence" value="ECO:0007669"/>
    <property type="project" value="UniProtKB-EC"/>
</dbReference>
<evidence type="ECO:0000256" key="4">
    <source>
        <dbReference type="ARBA" id="ARBA00023211"/>
    </source>
</evidence>
<dbReference type="Gene3D" id="1.10.3210.10">
    <property type="entry name" value="Hypothetical protein af1432"/>
    <property type="match status" value="1"/>
</dbReference>
<dbReference type="SMART" id="SM00471">
    <property type="entry name" value="HDc"/>
    <property type="match status" value="1"/>
</dbReference>
<evidence type="ECO:0000256" key="5">
    <source>
        <dbReference type="ARBA" id="ARBA00024387"/>
    </source>
</evidence>
<keyword evidence="2" id="KW-0479">Metal-binding</keyword>
<dbReference type="AlphaFoldDB" id="A0A9W7ZY76"/>
<organism evidence="14 15">
    <name type="scientific">Tieghemiomyces parasiticus</name>
    <dbReference type="NCBI Taxonomy" id="78921"/>
    <lineage>
        <taxon>Eukaryota</taxon>
        <taxon>Fungi</taxon>
        <taxon>Fungi incertae sedis</taxon>
        <taxon>Zoopagomycota</taxon>
        <taxon>Kickxellomycotina</taxon>
        <taxon>Dimargaritomycetes</taxon>
        <taxon>Dimargaritales</taxon>
        <taxon>Dimargaritaceae</taxon>
        <taxon>Tieghemiomyces</taxon>
    </lineage>
</organism>
<evidence type="ECO:0000256" key="8">
    <source>
        <dbReference type="ARBA" id="ARBA00040793"/>
    </source>
</evidence>
<dbReference type="Pfam" id="PF13328">
    <property type="entry name" value="HD_4"/>
    <property type="match status" value="1"/>
</dbReference>
<keyword evidence="15" id="KW-1185">Reference proteome</keyword>
<dbReference type="EC" id="3.1.7.2" evidence="5"/>
<name>A0A9W7ZY76_9FUNG</name>
<comment type="caution">
    <text evidence="14">The sequence shown here is derived from an EMBL/GenBank/DDBJ whole genome shotgun (WGS) entry which is preliminary data.</text>
</comment>
<evidence type="ECO:0000259" key="13">
    <source>
        <dbReference type="SMART" id="SM00471"/>
    </source>
</evidence>
<evidence type="ECO:0000256" key="3">
    <source>
        <dbReference type="ARBA" id="ARBA00022801"/>
    </source>
</evidence>